<feature type="transmembrane region" description="Helical" evidence="7">
    <location>
        <begin position="15"/>
        <end position="36"/>
    </location>
</feature>
<proteinExistence type="inferred from homology"/>
<sequence>MASSQTLTRYVARRILLLLVALVAVSLVIFLAIRVLPGDVAVVMAGTDASPAQVSALRAQLGLDEPLWRQYVAWIGGVLQGDFGTALVSGQSVAAIVADRASITFPLILAGLMIALALGVPLGCAAAVTTRKRARGIYQAVSIVGGAVPALWAGLLLIMLFGRGTGLVGVFPTQGFPQNGWHSFGAAMLSLVLPAVTVGIVVGASMMRYTRSSLIEVASSDVIAMAMACGMTRTSAMIRVGLRLALPQLVSVIGLTFAEMITGVMVIENLFALPGIGTGLVTDIGNRDLVAVQSELLMLAALFLLIGIVVDVLHKVLDPRLGEDHD</sequence>
<evidence type="ECO:0000259" key="8">
    <source>
        <dbReference type="PROSITE" id="PS50928"/>
    </source>
</evidence>
<evidence type="ECO:0000256" key="1">
    <source>
        <dbReference type="ARBA" id="ARBA00004651"/>
    </source>
</evidence>
<evidence type="ECO:0000256" key="5">
    <source>
        <dbReference type="ARBA" id="ARBA00022989"/>
    </source>
</evidence>
<dbReference type="AlphaFoldDB" id="A0A087BDZ7"/>
<evidence type="ECO:0000256" key="7">
    <source>
        <dbReference type="RuleBase" id="RU363032"/>
    </source>
</evidence>
<keyword evidence="3" id="KW-1003">Cell membrane</keyword>
<keyword evidence="10" id="KW-1185">Reference proteome</keyword>
<dbReference type="PANTHER" id="PTHR43163:SF6">
    <property type="entry name" value="DIPEPTIDE TRANSPORT SYSTEM PERMEASE PROTEIN DPPB-RELATED"/>
    <property type="match status" value="1"/>
</dbReference>
<evidence type="ECO:0000256" key="4">
    <source>
        <dbReference type="ARBA" id="ARBA00022692"/>
    </source>
</evidence>
<keyword evidence="4 7" id="KW-0812">Transmembrane</keyword>
<reference evidence="9 10" key="1">
    <citation type="submission" date="2014-03" db="EMBL/GenBank/DDBJ databases">
        <title>Genomics of Bifidobacteria.</title>
        <authorList>
            <person name="Ventura M."/>
            <person name="Milani C."/>
            <person name="Lugli G.A."/>
        </authorList>
    </citation>
    <scope>NUCLEOTIDE SEQUENCE [LARGE SCALE GENOMIC DNA]</scope>
    <source>
        <strain evidence="9 10">LMG 11591</strain>
    </source>
</reference>
<protein>
    <submittedName>
        <fullName evidence="9">Oligopeptide ABC transporter permease OppB</fullName>
    </submittedName>
</protein>
<dbReference type="GO" id="GO:0005886">
    <property type="term" value="C:plasma membrane"/>
    <property type="evidence" value="ECO:0007669"/>
    <property type="project" value="UniProtKB-SubCell"/>
</dbReference>
<comment type="subcellular location">
    <subcellularLocation>
        <location evidence="1 7">Cell membrane</location>
        <topology evidence="1 7">Multi-pass membrane protein</topology>
    </subcellularLocation>
</comment>
<evidence type="ECO:0000313" key="9">
    <source>
        <dbReference type="EMBL" id="KFI69247.1"/>
    </source>
</evidence>
<organism evidence="9 10">
    <name type="scientific">Bifidobacterium magnum</name>
    <dbReference type="NCBI Taxonomy" id="1692"/>
    <lineage>
        <taxon>Bacteria</taxon>
        <taxon>Bacillati</taxon>
        <taxon>Actinomycetota</taxon>
        <taxon>Actinomycetes</taxon>
        <taxon>Bifidobacteriales</taxon>
        <taxon>Bifidobacteriaceae</taxon>
        <taxon>Bifidobacterium</taxon>
    </lineage>
</organism>
<dbReference type="RefSeq" id="WP_022859623.1">
    <property type="nucleotide sequence ID" value="NZ_JGZB01000002.1"/>
</dbReference>
<gene>
    <name evidence="9" type="ORF">BMAGN_1014</name>
</gene>
<keyword evidence="2 7" id="KW-0813">Transport</keyword>
<feature type="transmembrane region" description="Helical" evidence="7">
    <location>
        <begin position="296"/>
        <end position="313"/>
    </location>
</feature>
<feature type="transmembrane region" description="Helical" evidence="7">
    <location>
        <begin position="249"/>
        <end position="276"/>
    </location>
</feature>
<feature type="transmembrane region" description="Helical" evidence="7">
    <location>
        <begin position="140"/>
        <end position="161"/>
    </location>
</feature>
<name>A0A087BDZ7_9BIFI</name>
<evidence type="ECO:0000256" key="2">
    <source>
        <dbReference type="ARBA" id="ARBA00022448"/>
    </source>
</evidence>
<dbReference type="EMBL" id="JGZB01000002">
    <property type="protein sequence ID" value="KFI69247.1"/>
    <property type="molecule type" value="Genomic_DNA"/>
</dbReference>
<dbReference type="PROSITE" id="PS50928">
    <property type="entry name" value="ABC_TM1"/>
    <property type="match status" value="1"/>
</dbReference>
<evidence type="ECO:0000313" key="10">
    <source>
        <dbReference type="Proteomes" id="UP000029052"/>
    </source>
</evidence>
<feature type="domain" description="ABC transmembrane type-1" evidence="8">
    <location>
        <begin position="101"/>
        <end position="314"/>
    </location>
</feature>
<dbReference type="Gene3D" id="1.10.3720.10">
    <property type="entry name" value="MetI-like"/>
    <property type="match status" value="1"/>
</dbReference>
<dbReference type="Pfam" id="PF00528">
    <property type="entry name" value="BPD_transp_1"/>
    <property type="match status" value="1"/>
</dbReference>
<comment type="similarity">
    <text evidence="7">Belongs to the binding-protein-dependent transport system permease family.</text>
</comment>
<dbReference type="eggNOG" id="COG0601">
    <property type="taxonomic scope" value="Bacteria"/>
</dbReference>
<dbReference type="InterPro" id="IPR000515">
    <property type="entry name" value="MetI-like"/>
</dbReference>
<dbReference type="STRING" id="1692.BMAGN_1014"/>
<keyword evidence="6 7" id="KW-0472">Membrane</keyword>
<dbReference type="SUPFAM" id="SSF161098">
    <property type="entry name" value="MetI-like"/>
    <property type="match status" value="1"/>
</dbReference>
<accession>A0A087BDZ7</accession>
<evidence type="ECO:0000256" key="6">
    <source>
        <dbReference type="ARBA" id="ARBA00023136"/>
    </source>
</evidence>
<feature type="transmembrane region" description="Helical" evidence="7">
    <location>
        <begin position="181"/>
        <end position="204"/>
    </location>
</feature>
<feature type="transmembrane region" description="Helical" evidence="7">
    <location>
        <begin position="107"/>
        <end position="128"/>
    </location>
</feature>
<comment type="caution">
    <text evidence="9">The sequence shown here is derived from an EMBL/GenBank/DDBJ whole genome shotgun (WGS) entry which is preliminary data.</text>
</comment>
<dbReference type="InterPro" id="IPR035906">
    <property type="entry name" value="MetI-like_sf"/>
</dbReference>
<evidence type="ECO:0000256" key="3">
    <source>
        <dbReference type="ARBA" id="ARBA00022475"/>
    </source>
</evidence>
<dbReference type="Pfam" id="PF19300">
    <property type="entry name" value="BPD_transp_1_N"/>
    <property type="match status" value="1"/>
</dbReference>
<dbReference type="GO" id="GO:0055085">
    <property type="term" value="P:transmembrane transport"/>
    <property type="evidence" value="ECO:0007669"/>
    <property type="project" value="InterPro"/>
</dbReference>
<dbReference type="CDD" id="cd06261">
    <property type="entry name" value="TM_PBP2"/>
    <property type="match status" value="1"/>
</dbReference>
<dbReference type="PANTHER" id="PTHR43163">
    <property type="entry name" value="DIPEPTIDE TRANSPORT SYSTEM PERMEASE PROTEIN DPPB-RELATED"/>
    <property type="match status" value="1"/>
</dbReference>
<dbReference type="InterPro" id="IPR045621">
    <property type="entry name" value="BPD_transp_1_N"/>
</dbReference>
<dbReference type="Proteomes" id="UP000029052">
    <property type="component" value="Unassembled WGS sequence"/>
</dbReference>
<keyword evidence="5 7" id="KW-1133">Transmembrane helix</keyword>